<evidence type="ECO:0000313" key="2">
    <source>
        <dbReference type="Proteomes" id="UP000503349"/>
    </source>
</evidence>
<dbReference type="EMBL" id="CM015715">
    <property type="protein sequence ID" value="KAF3689210.1"/>
    <property type="molecule type" value="Genomic_DNA"/>
</dbReference>
<sequence>MVENNKKIKNIDTDTLLCCLNKSFKMSEVMMFHNGTKSPPTTFTEFACYNNVLITFCPKNISSCWLLTLPSSSQFTANSDMYNCNDCEY</sequence>
<dbReference type="Proteomes" id="UP000503349">
    <property type="component" value="Chromosome 4"/>
</dbReference>
<proteinExistence type="predicted"/>
<protein>
    <submittedName>
        <fullName evidence="1">Uncharacterized protein</fullName>
    </submittedName>
</protein>
<name>A0A6G1PFY1_CHAAH</name>
<dbReference type="AlphaFoldDB" id="A0A6G1PFY1"/>
<gene>
    <name evidence="1" type="ORF">EXN66_Car004882</name>
</gene>
<accession>A0A6G1PFY1</accession>
<evidence type="ECO:0000313" key="1">
    <source>
        <dbReference type="EMBL" id="KAF3689210.1"/>
    </source>
</evidence>
<organism evidence="1 2">
    <name type="scientific">Channa argus</name>
    <name type="common">Northern snakehead</name>
    <name type="synonym">Ophicephalus argus</name>
    <dbReference type="NCBI Taxonomy" id="215402"/>
    <lineage>
        <taxon>Eukaryota</taxon>
        <taxon>Metazoa</taxon>
        <taxon>Chordata</taxon>
        <taxon>Craniata</taxon>
        <taxon>Vertebrata</taxon>
        <taxon>Euteleostomi</taxon>
        <taxon>Actinopterygii</taxon>
        <taxon>Neopterygii</taxon>
        <taxon>Teleostei</taxon>
        <taxon>Neoteleostei</taxon>
        <taxon>Acanthomorphata</taxon>
        <taxon>Anabantaria</taxon>
        <taxon>Anabantiformes</taxon>
        <taxon>Channoidei</taxon>
        <taxon>Channidae</taxon>
        <taxon>Channa</taxon>
    </lineage>
</organism>
<reference evidence="2" key="2">
    <citation type="submission" date="2019-02" db="EMBL/GenBank/DDBJ databases">
        <title>Opniocepnalus argus Var Kimnra genome.</title>
        <authorList>
            <person name="Zhou C."/>
            <person name="Xiao S."/>
        </authorList>
    </citation>
    <scope>NUCLEOTIDE SEQUENCE [LARGE SCALE GENOMIC DNA]</scope>
</reference>
<reference evidence="1 2" key="1">
    <citation type="submission" date="2019-02" db="EMBL/GenBank/DDBJ databases">
        <title>Opniocepnalus argus genome.</title>
        <authorList>
            <person name="Zhou C."/>
            <person name="Xiao S."/>
        </authorList>
    </citation>
    <scope>NUCLEOTIDE SEQUENCE [LARGE SCALE GENOMIC DNA]</scope>
    <source>
        <strain evidence="1">OARG1902GOOAL</strain>
        <tissue evidence="1">Muscle</tissue>
    </source>
</reference>
<keyword evidence="2" id="KW-1185">Reference proteome</keyword>